<keyword evidence="11" id="KW-1185">Reference proteome</keyword>
<feature type="binding site" evidence="8">
    <location>
        <begin position="28"/>
        <end position="33"/>
    </location>
    <ligand>
        <name>ATP</name>
        <dbReference type="ChEBI" id="CHEBI:30616"/>
    </ligand>
</feature>
<evidence type="ECO:0000256" key="3">
    <source>
        <dbReference type="ARBA" id="ARBA00022598"/>
    </source>
</evidence>
<dbReference type="EC" id="6.3.4.19" evidence="8"/>
<dbReference type="NCBIfam" id="TIGR02432">
    <property type="entry name" value="lysidine_TilS_N"/>
    <property type="match status" value="1"/>
</dbReference>
<dbReference type="RefSeq" id="WP_205107645.1">
    <property type="nucleotide sequence ID" value="NZ_JACJJL010000003.1"/>
</dbReference>
<dbReference type="NCBIfam" id="TIGR02433">
    <property type="entry name" value="lysidine_TilS_C"/>
    <property type="match status" value="1"/>
</dbReference>
<protein>
    <recommendedName>
        <fullName evidence="8">tRNA(Ile)-lysidine synthase</fullName>
        <ecNumber evidence="8">6.3.4.19</ecNumber>
    </recommendedName>
    <alternativeName>
        <fullName evidence="8">tRNA(Ile)-2-lysyl-cytidine synthase</fullName>
    </alternativeName>
    <alternativeName>
        <fullName evidence="8">tRNA(Ile)-lysidine synthetase</fullName>
    </alternativeName>
</protein>
<dbReference type="InterPro" id="IPR012094">
    <property type="entry name" value="tRNA_Ile_lys_synt"/>
</dbReference>
<dbReference type="GO" id="GO:0006400">
    <property type="term" value="P:tRNA modification"/>
    <property type="evidence" value="ECO:0007669"/>
    <property type="project" value="UniProtKB-UniRule"/>
</dbReference>
<proteinExistence type="inferred from homology"/>
<evidence type="ECO:0000256" key="7">
    <source>
        <dbReference type="ARBA" id="ARBA00048539"/>
    </source>
</evidence>
<dbReference type="SMART" id="SM00977">
    <property type="entry name" value="TilS_C"/>
    <property type="match status" value="1"/>
</dbReference>
<comment type="catalytic activity">
    <reaction evidence="7 8">
        <text>cytidine(34) in tRNA(Ile2) + L-lysine + ATP = lysidine(34) in tRNA(Ile2) + AMP + diphosphate + H(+)</text>
        <dbReference type="Rhea" id="RHEA:43744"/>
        <dbReference type="Rhea" id="RHEA-COMP:10625"/>
        <dbReference type="Rhea" id="RHEA-COMP:10670"/>
        <dbReference type="ChEBI" id="CHEBI:15378"/>
        <dbReference type="ChEBI" id="CHEBI:30616"/>
        <dbReference type="ChEBI" id="CHEBI:32551"/>
        <dbReference type="ChEBI" id="CHEBI:33019"/>
        <dbReference type="ChEBI" id="CHEBI:82748"/>
        <dbReference type="ChEBI" id="CHEBI:83665"/>
        <dbReference type="ChEBI" id="CHEBI:456215"/>
        <dbReference type="EC" id="6.3.4.19"/>
    </reaction>
</comment>
<evidence type="ECO:0000259" key="9">
    <source>
        <dbReference type="SMART" id="SM00977"/>
    </source>
</evidence>
<keyword evidence="5 8" id="KW-0547">Nucleotide-binding</keyword>
<dbReference type="InterPro" id="IPR011063">
    <property type="entry name" value="TilS/TtcA_N"/>
</dbReference>
<reference evidence="10 11" key="1">
    <citation type="journal article" date="2021" name="Sci. Rep.">
        <title>The distribution of antibiotic resistance genes in chicken gut microbiota commensals.</title>
        <authorList>
            <person name="Juricova H."/>
            <person name="Matiasovicova J."/>
            <person name="Kubasova T."/>
            <person name="Cejkova D."/>
            <person name="Rychlik I."/>
        </authorList>
    </citation>
    <scope>NUCLEOTIDE SEQUENCE [LARGE SCALE GENOMIC DNA]</scope>
    <source>
        <strain evidence="10 11">An819</strain>
    </source>
</reference>
<dbReference type="SUPFAM" id="SSF52402">
    <property type="entry name" value="Adenine nucleotide alpha hydrolases-like"/>
    <property type="match status" value="1"/>
</dbReference>
<dbReference type="GO" id="GO:0005737">
    <property type="term" value="C:cytoplasm"/>
    <property type="evidence" value="ECO:0007669"/>
    <property type="project" value="UniProtKB-SubCell"/>
</dbReference>
<organism evidence="10 11">
    <name type="scientific">Marseilla massiliensis</name>
    <dbReference type="NCBI Taxonomy" id="1841864"/>
    <lineage>
        <taxon>Bacteria</taxon>
        <taxon>Pseudomonadati</taxon>
        <taxon>Bacteroidota</taxon>
        <taxon>Bacteroidia</taxon>
        <taxon>Bacteroidales</taxon>
        <taxon>Prevotellaceae</taxon>
        <taxon>Marseilla</taxon>
    </lineage>
</organism>
<comment type="similarity">
    <text evidence="8">Belongs to the tRNA(Ile)-lysidine synthase family.</text>
</comment>
<dbReference type="InterPro" id="IPR012796">
    <property type="entry name" value="Lysidine-tRNA-synth_C"/>
</dbReference>
<comment type="caution">
    <text evidence="10">The sequence shown here is derived from an EMBL/GenBank/DDBJ whole genome shotgun (WGS) entry which is preliminary data.</text>
</comment>
<sequence length="446" mass="49280">MAIKDIVAGYIAKHGLLDKRSTCLVALSGGADSVALLLLLRELGYAVEAAHCNFHLRGEESDRDEDFVKCLCHTNNVPLHIVHFDTKAYASLHKVSIEMAARRLRYAYFKQLLGDIGAAAVCVAHHQNDNVETVLMNLMRGTGIHGLVGIRPKNGFVVRPLLCLSRSDIEQYLSSRGQGYVTDSTNLVPDVVRNKIRLELIPLMKTIYPEAVGNIQRTSGLVAEAEKVYDAAIADSVSMVTGREGGLVYVNIDRLKQQPSPEATLFEILQGYGFSSQHAEQVYLNIDAAPGKVYSSGGYDLAIDRGRMLISEKREPCRDLRMPEPGVYVYGDGRKLRLDVRPVDASFAISRQGCVASVDAANVAFPLTLRHVREGDRFVPFGMKGAKLVSDYLTDRKRNLFQKRGQLVVEDATGKIVWLVGERVDNRCRITGESKSALIMSFVEEP</sequence>
<evidence type="ECO:0000256" key="1">
    <source>
        <dbReference type="ARBA" id="ARBA00004496"/>
    </source>
</evidence>
<evidence type="ECO:0000313" key="11">
    <source>
        <dbReference type="Proteomes" id="UP000764045"/>
    </source>
</evidence>
<dbReference type="GO" id="GO:0005524">
    <property type="term" value="F:ATP binding"/>
    <property type="evidence" value="ECO:0007669"/>
    <property type="project" value="UniProtKB-UniRule"/>
</dbReference>
<comment type="domain">
    <text evidence="8">The N-terminal region contains the highly conserved SGGXDS motif, predicted to be a P-loop motif involved in ATP binding.</text>
</comment>
<dbReference type="CDD" id="cd01992">
    <property type="entry name" value="TilS_N"/>
    <property type="match status" value="1"/>
</dbReference>
<gene>
    <name evidence="8 10" type="primary">tilS</name>
    <name evidence="10" type="ORF">H6B30_02690</name>
</gene>
<dbReference type="EMBL" id="JACJJL010000003">
    <property type="protein sequence ID" value="MBM6660667.1"/>
    <property type="molecule type" value="Genomic_DNA"/>
</dbReference>
<evidence type="ECO:0000256" key="5">
    <source>
        <dbReference type="ARBA" id="ARBA00022741"/>
    </source>
</evidence>
<dbReference type="PANTHER" id="PTHR43033">
    <property type="entry name" value="TRNA(ILE)-LYSIDINE SYNTHASE-RELATED"/>
    <property type="match status" value="1"/>
</dbReference>
<keyword evidence="4 8" id="KW-0819">tRNA processing</keyword>
<dbReference type="PANTHER" id="PTHR43033:SF1">
    <property type="entry name" value="TRNA(ILE)-LYSIDINE SYNTHASE-RELATED"/>
    <property type="match status" value="1"/>
</dbReference>
<keyword evidence="3 8" id="KW-0436">Ligase</keyword>
<evidence type="ECO:0000313" key="10">
    <source>
        <dbReference type="EMBL" id="MBM6660667.1"/>
    </source>
</evidence>
<dbReference type="InterPro" id="IPR012795">
    <property type="entry name" value="tRNA_Ile_lys_synt_N"/>
</dbReference>
<dbReference type="InterPro" id="IPR014729">
    <property type="entry name" value="Rossmann-like_a/b/a_fold"/>
</dbReference>
<comment type="subcellular location">
    <subcellularLocation>
        <location evidence="1 8">Cytoplasm</location>
    </subcellularLocation>
</comment>
<evidence type="ECO:0000256" key="8">
    <source>
        <dbReference type="HAMAP-Rule" id="MF_01161"/>
    </source>
</evidence>
<feature type="domain" description="Lysidine-tRNA(Ile) synthetase C-terminal" evidence="9">
    <location>
        <begin position="367"/>
        <end position="440"/>
    </location>
</feature>
<dbReference type="AlphaFoldDB" id="A0A938WL11"/>
<dbReference type="GO" id="GO:0032267">
    <property type="term" value="F:tRNA(Ile)-lysidine synthase activity"/>
    <property type="evidence" value="ECO:0007669"/>
    <property type="project" value="UniProtKB-EC"/>
</dbReference>
<dbReference type="HAMAP" id="MF_01161">
    <property type="entry name" value="tRNA_Ile_lys_synt"/>
    <property type="match status" value="1"/>
</dbReference>
<dbReference type="Gene3D" id="3.40.50.620">
    <property type="entry name" value="HUPs"/>
    <property type="match status" value="1"/>
</dbReference>
<keyword evidence="2 8" id="KW-0963">Cytoplasm</keyword>
<evidence type="ECO:0000256" key="2">
    <source>
        <dbReference type="ARBA" id="ARBA00022490"/>
    </source>
</evidence>
<keyword evidence="6 8" id="KW-0067">ATP-binding</keyword>
<evidence type="ECO:0000256" key="6">
    <source>
        <dbReference type="ARBA" id="ARBA00022840"/>
    </source>
</evidence>
<dbReference type="Proteomes" id="UP000764045">
    <property type="component" value="Unassembled WGS sequence"/>
</dbReference>
<name>A0A938WL11_9BACT</name>
<dbReference type="Pfam" id="PF01171">
    <property type="entry name" value="ATP_bind_3"/>
    <property type="match status" value="1"/>
</dbReference>
<accession>A0A938WL11</accession>
<comment type="function">
    <text evidence="8">Ligates lysine onto the cytidine present at position 34 of the AUA codon-specific tRNA(Ile) that contains the anticodon CAU, in an ATP-dependent manner. Cytidine is converted to lysidine, thus changing the amino acid specificity of the tRNA from methionine to isoleucine.</text>
</comment>
<evidence type="ECO:0000256" key="4">
    <source>
        <dbReference type="ARBA" id="ARBA00022694"/>
    </source>
</evidence>